<keyword evidence="4" id="KW-1133">Transmembrane helix</keyword>
<protein>
    <submittedName>
        <fullName evidence="6">PiT family inorganic phosphate transporter</fullName>
    </submittedName>
</protein>
<comment type="subcellular location">
    <subcellularLocation>
        <location evidence="1">Membrane</location>
        <topology evidence="1">Multi-pass membrane protein</topology>
    </subcellularLocation>
</comment>
<dbReference type="OrthoDB" id="9779554at2"/>
<evidence type="ECO:0000256" key="5">
    <source>
        <dbReference type="ARBA" id="ARBA00023136"/>
    </source>
</evidence>
<reference evidence="6 7" key="1">
    <citation type="submission" date="2020-08" db="EMBL/GenBank/DDBJ databases">
        <title>Sequencing the genomes of 1000 actinobacteria strains.</title>
        <authorList>
            <person name="Klenk H.-P."/>
        </authorList>
    </citation>
    <scope>NUCLEOTIDE SEQUENCE [LARGE SCALE GENOMIC DNA]</scope>
    <source>
        <strain evidence="6 7">DSM 19079</strain>
    </source>
</reference>
<keyword evidence="3" id="KW-0812">Transmembrane</keyword>
<evidence type="ECO:0000313" key="6">
    <source>
        <dbReference type="EMBL" id="MBB4883684.1"/>
    </source>
</evidence>
<dbReference type="Proteomes" id="UP000560081">
    <property type="component" value="Unassembled WGS sequence"/>
</dbReference>
<evidence type="ECO:0000256" key="4">
    <source>
        <dbReference type="ARBA" id="ARBA00022989"/>
    </source>
</evidence>
<proteinExistence type="predicted"/>
<accession>A0A4Y8X146</accession>
<dbReference type="GO" id="GO:0016020">
    <property type="term" value="C:membrane"/>
    <property type="evidence" value="ECO:0007669"/>
    <property type="project" value="UniProtKB-SubCell"/>
</dbReference>
<dbReference type="AlphaFoldDB" id="A0A4Y8X146"/>
<dbReference type="EMBL" id="JACHMC010000001">
    <property type="protein sequence ID" value="MBB4883684.1"/>
    <property type="molecule type" value="Genomic_DNA"/>
</dbReference>
<keyword evidence="2" id="KW-0813">Transport</keyword>
<evidence type="ECO:0000313" key="7">
    <source>
        <dbReference type="Proteomes" id="UP000560081"/>
    </source>
</evidence>
<name>A0A4Y8X146_9MICC</name>
<keyword evidence="5" id="KW-0472">Membrane</keyword>
<dbReference type="GO" id="GO:0005315">
    <property type="term" value="F:phosphate transmembrane transporter activity"/>
    <property type="evidence" value="ECO:0007669"/>
    <property type="project" value="InterPro"/>
</dbReference>
<gene>
    <name evidence="6" type="ORF">BJ976_002035</name>
</gene>
<evidence type="ECO:0000256" key="1">
    <source>
        <dbReference type="ARBA" id="ARBA00004141"/>
    </source>
</evidence>
<dbReference type="PANTHER" id="PTHR11101:SF80">
    <property type="entry name" value="PHOSPHATE TRANSPORTER"/>
    <property type="match status" value="1"/>
</dbReference>
<dbReference type="PANTHER" id="PTHR11101">
    <property type="entry name" value="PHOSPHATE TRANSPORTER"/>
    <property type="match status" value="1"/>
</dbReference>
<comment type="caution">
    <text evidence="6">The sequence shown here is derived from an EMBL/GenBank/DDBJ whole genome shotgun (WGS) entry which is preliminary data.</text>
</comment>
<sequence>MTAVLALVLLLTVLLGLVTGFRDAPNAVALPVRFRALSPRIALVMAAVLNTVGTLLGMAMLGAAVAVVGGLDAVAAGALPGLAVALTVALAWGLLLWWLRMPISMTHAVLAAIAAAHLAAHVALGVPLDEAFSRDAHRDVLLSLALSPVLAWGLSRLLTPLVVRLGTTGTTVNVQHRARLALALSSGMTALGHGVQAGQRLAMVWLLAAAGALGAGLPAATDLTRPFAASAVVFAAAVGAGTLGGAWRIGWTLTERLVILDPLRASVAAAVPAVLLFLGSLLLHLPLSSTHTLTASIVGAGQTQTYASVRWPTLARVVAWWLLTPLVCGALAFALGLATLRLLG</sequence>
<keyword evidence="7" id="KW-1185">Reference proteome</keyword>
<dbReference type="GO" id="GO:0035435">
    <property type="term" value="P:phosphate ion transmembrane transport"/>
    <property type="evidence" value="ECO:0007669"/>
    <property type="project" value="TreeGrafter"/>
</dbReference>
<dbReference type="Pfam" id="PF01384">
    <property type="entry name" value="PHO4"/>
    <property type="match status" value="1"/>
</dbReference>
<evidence type="ECO:0000256" key="2">
    <source>
        <dbReference type="ARBA" id="ARBA00022448"/>
    </source>
</evidence>
<organism evidence="6 7">
    <name type="scientific">Micrococcus flavus</name>
    <dbReference type="NCBI Taxonomy" id="384602"/>
    <lineage>
        <taxon>Bacteria</taxon>
        <taxon>Bacillati</taxon>
        <taxon>Actinomycetota</taxon>
        <taxon>Actinomycetes</taxon>
        <taxon>Micrococcales</taxon>
        <taxon>Micrococcaceae</taxon>
        <taxon>Micrococcus</taxon>
    </lineage>
</organism>
<dbReference type="RefSeq" id="WP_135030139.1">
    <property type="nucleotide sequence ID" value="NZ_BMLA01000004.1"/>
</dbReference>
<dbReference type="InterPro" id="IPR001204">
    <property type="entry name" value="Phos_transporter"/>
</dbReference>
<evidence type="ECO:0000256" key="3">
    <source>
        <dbReference type="ARBA" id="ARBA00022692"/>
    </source>
</evidence>